<sequence>MSDPSKLGLNSSEMNFETEAYEDYNQGGIEDDMETNLSKRKLAPRVNLTFVDLDRHIGSRFSVNTLFREVQKNL</sequence>
<evidence type="ECO:0000313" key="1">
    <source>
        <dbReference type="EMBL" id="CAH7668898.1"/>
    </source>
</evidence>
<feature type="non-terminal residue" evidence="1">
    <location>
        <position position="74"/>
    </location>
</feature>
<dbReference type="EMBL" id="CALTRL010000616">
    <property type="protein sequence ID" value="CAH7668898.1"/>
    <property type="molecule type" value="Genomic_DNA"/>
</dbReference>
<protein>
    <submittedName>
        <fullName evidence="1">Expressed protein</fullName>
    </submittedName>
</protein>
<comment type="caution">
    <text evidence="1">The sequence shown here is derived from an EMBL/GenBank/DDBJ whole genome shotgun (WGS) entry which is preliminary data.</text>
</comment>
<name>A0AAV0AK65_PHAPC</name>
<reference evidence="1" key="1">
    <citation type="submission" date="2022-06" db="EMBL/GenBank/DDBJ databases">
        <authorList>
            <consortium name="SYNGENTA / RWTH Aachen University"/>
        </authorList>
    </citation>
    <scope>NUCLEOTIDE SEQUENCE</scope>
</reference>
<proteinExistence type="predicted"/>
<accession>A0AAV0AK65</accession>
<evidence type="ECO:0000313" key="2">
    <source>
        <dbReference type="Proteomes" id="UP001153365"/>
    </source>
</evidence>
<gene>
    <name evidence="1" type="ORF">PPACK8108_LOCUS3466</name>
</gene>
<dbReference type="Proteomes" id="UP001153365">
    <property type="component" value="Unassembled WGS sequence"/>
</dbReference>
<organism evidence="1 2">
    <name type="scientific">Phakopsora pachyrhizi</name>
    <name type="common">Asian soybean rust disease fungus</name>
    <dbReference type="NCBI Taxonomy" id="170000"/>
    <lineage>
        <taxon>Eukaryota</taxon>
        <taxon>Fungi</taxon>
        <taxon>Dikarya</taxon>
        <taxon>Basidiomycota</taxon>
        <taxon>Pucciniomycotina</taxon>
        <taxon>Pucciniomycetes</taxon>
        <taxon>Pucciniales</taxon>
        <taxon>Phakopsoraceae</taxon>
        <taxon>Phakopsora</taxon>
    </lineage>
</organism>
<dbReference type="AlphaFoldDB" id="A0AAV0AK65"/>
<keyword evidence="2" id="KW-1185">Reference proteome</keyword>